<feature type="transmembrane region" description="Helical" evidence="9">
    <location>
        <begin position="304"/>
        <end position="331"/>
    </location>
</feature>
<keyword evidence="14" id="KW-1185">Reference proteome</keyword>
<evidence type="ECO:0000256" key="7">
    <source>
        <dbReference type="ARBA" id="ARBA00022989"/>
    </source>
</evidence>
<dbReference type="Pfam" id="PF16296">
    <property type="entry name" value="TM_PBP2_N"/>
    <property type="match status" value="1"/>
</dbReference>
<keyword evidence="4 10" id="KW-1003">Cell membrane</keyword>
<reference evidence="14" key="2">
    <citation type="submission" date="2016-01" db="EMBL/GenBank/DDBJ databases">
        <title>First complete genome sequence of a species in the genus Microterricola, an extremophilic cold active enzyme producing strain ERGS5:02 isolated from Sikkim Himalaya.</title>
        <authorList>
            <person name="Kumar R."/>
            <person name="Singh D."/>
            <person name="Swarnkar M.K."/>
        </authorList>
    </citation>
    <scope>NUCLEOTIDE SEQUENCE [LARGE SCALE GENOMIC DNA]</scope>
    <source>
        <strain evidence="14">ERGS5:02</strain>
    </source>
</reference>
<dbReference type="PANTHER" id="PTHR47314:SF1">
    <property type="entry name" value="MALTOSE_MALTODEXTRIN TRANSPORT SYSTEM PERMEASE PROTEIN MALF"/>
    <property type="match status" value="1"/>
</dbReference>
<dbReference type="Gene3D" id="2.40.430.10">
    <property type="entry name" value="D-maltodextrin-binding protein, MBP"/>
    <property type="match status" value="1"/>
</dbReference>
<evidence type="ECO:0000256" key="1">
    <source>
        <dbReference type="ARBA" id="ARBA00004651"/>
    </source>
</evidence>
<dbReference type="InterPro" id="IPR035277">
    <property type="entry name" value="MalF_N"/>
</dbReference>
<keyword evidence="7 9" id="KW-1133">Transmembrane helix</keyword>
<accession>A0A109QXH0</accession>
<dbReference type="OrthoDB" id="9805974at2"/>
<dbReference type="GO" id="GO:0042956">
    <property type="term" value="P:maltodextrin transmembrane transport"/>
    <property type="evidence" value="ECO:0007669"/>
    <property type="project" value="TreeGrafter"/>
</dbReference>
<sequence length="540" mass="58329">MTNNVSADVDEPTPEKPSKRQRQAGHIADAASVGIKVLLVKIIALGVLDALALTAIFILLAQREWLVIGVVVVATGLINWIYLGKRKLPAKYLTPGVIFLLIFQVFVLGYTAYIGFTNYGTGHNGTKEQAVSALMSSALERVEDSPTYAVTVLEQGDTLNLLVTEPNGEVMVGNAETPLHPVDNAQMDGGKAVGLDGYTALTFQEILAQSDAITALSVPASEDPNDGALRTPDGTSGYLYVSNLEYDEAAGTMTDTATGTVYTDNGSGAFTADDGQQLLPGWQVVVGADNFVRALTDESIRGPLVYVTIWTFVFAIVSVATTFFLGLFLAIVFNDMRMRGRKFYRVLMILPYAFPSFLSALVWAGMMNESFGFINQVLLGGAAVPWLTDPTLAKVSILIVNLWLGFPYMFLVCTGALQSIPEELQEAATVDGAKPWAVFRLIKLPLLLVSLAPLLIASFAFNFNNFNLIYMLTNGGPRDSSAPIPVGHTDILISMVYKVAFTGQTRDYGLASAFTILIFIVVAIISIISFRKTKALEDLN</sequence>
<comment type="similarity">
    <text evidence="2 10">Belongs to the binding-protein-dependent transport system permease family. MalFG subfamily.</text>
</comment>
<name>A0A109QXH0_9MICO</name>
<keyword evidence="6 9" id="KW-0812">Transmembrane</keyword>
<feature type="transmembrane region" description="Helical" evidence="9">
    <location>
        <begin position="38"/>
        <end position="59"/>
    </location>
</feature>
<feature type="transmembrane region" description="Helical" evidence="9">
    <location>
        <begin position="65"/>
        <end position="84"/>
    </location>
</feature>
<feature type="transmembrane region" description="Helical" evidence="9">
    <location>
        <begin position="437"/>
        <end position="461"/>
    </location>
</feature>
<proteinExistence type="inferred from homology"/>
<reference evidence="13 14" key="1">
    <citation type="journal article" date="2016" name="J. Biotechnol.">
        <title>First complete genome sequence of a species in the genus Microterricola, an extremophilic cold active enzyme producing bacterial strain ERGS5:02 isolated from Sikkim Himalaya.</title>
        <authorList>
            <person name="Himanshu"/>
            <person name="Swarnkar M.K."/>
            <person name="Singh D."/>
            <person name="Kumar R."/>
        </authorList>
    </citation>
    <scope>NUCLEOTIDE SEQUENCE [LARGE SCALE GENOMIC DNA]</scope>
    <source>
        <strain evidence="13 14">ERGS5:02</strain>
    </source>
</reference>
<keyword evidence="5 10" id="KW-0762">Sugar transport</keyword>
<dbReference type="InterPro" id="IPR047103">
    <property type="entry name" value="MalF_P2_sf"/>
</dbReference>
<dbReference type="AlphaFoldDB" id="A0A109QXH0"/>
<dbReference type="Proteomes" id="UP000058305">
    <property type="component" value="Chromosome"/>
</dbReference>
<dbReference type="GO" id="GO:1990060">
    <property type="term" value="C:maltose transport complex"/>
    <property type="evidence" value="ECO:0007669"/>
    <property type="project" value="TreeGrafter"/>
</dbReference>
<dbReference type="InterPro" id="IPR035906">
    <property type="entry name" value="MetI-like_sf"/>
</dbReference>
<dbReference type="KEGG" id="mvd:AWU67_13180"/>
<evidence type="ECO:0000256" key="5">
    <source>
        <dbReference type="ARBA" id="ARBA00022597"/>
    </source>
</evidence>
<dbReference type="RefSeq" id="WP_067229917.1">
    <property type="nucleotide sequence ID" value="NZ_CP014145.1"/>
</dbReference>
<evidence type="ECO:0000256" key="11">
    <source>
        <dbReference type="SAM" id="MobiDB-lite"/>
    </source>
</evidence>
<organism evidence="13 14">
    <name type="scientific">Microterricola viridarii</name>
    <dbReference type="NCBI Taxonomy" id="412690"/>
    <lineage>
        <taxon>Bacteria</taxon>
        <taxon>Bacillati</taxon>
        <taxon>Actinomycetota</taxon>
        <taxon>Actinomycetes</taxon>
        <taxon>Micrococcales</taxon>
        <taxon>Microbacteriaceae</taxon>
        <taxon>Microterricola</taxon>
    </lineage>
</organism>
<dbReference type="Gene3D" id="1.10.3720.10">
    <property type="entry name" value="MetI-like"/>
    <property type="match status" value="1"/>
</dbReference>
<dbReference type="InterPro" id="IPR032550">
    <property type="entry name" value="TM_PBP2_N"/>
</dbReference>
<evidence type="ECO:0000256" key="3">
    <source>
        <dbReference type="ARBA" id="ARBA00022448"/>
    </source>
</evidence>
<dbReference type="SUPFAM" id="SSF160964">
    <property type="entry name" value="MalF N-terminal region-like"/>
    <property type="match status" value="1"/>
</dbReference>
<keyword evidence="3 9" id="KW-0813">Transport</keyword>
<dbReference type="Pfam" id="PF00528">
    <property type="entry name" value="BPD_transp_1"/>
    <property type="match status" value="1"/>
</dbReference>
<evidence type="ECO:0000256" key="8">
    <source>
        <dbReference type="ARBA" id="ARBA00023136"/>
    </source>
</evidence>
<feature type="transmembrane region" description="Helical" evidence="9">
    <location>
        <begin position="395"/>
        <end position="417"/>
    </location>
</feature>
<feature type="region of interest" description="Disordered" evidence="11">
    <location>
        <begin position="1"/>
        <end position="25"/>
    </location>
</feature>
<comment type="function">
    <text evidence="10">Part of the ABC transporter complex MalEFGK involved in maltose/maltodextrin import. Probably responsible for the translocation of the substrate across the membrane.</text>
</comment>
<evidence type="ECO:0000313" key="14">
    <source>
        <dbReference type="Proteomes" id="UP000058305"/>
    </source>
</evidence>
<comment type="subcellular location">
    <subcellularLocation>
        <location evidence="1 9">Cell membrane</location>
        <topology evidence="1 9">Multi-pass membrane protein</topology>
    </subcellularLocation>
</comment>
<dbReference type="GO" id="GO:0015423">
    <property type="term" value="F:ABC-type maltose transporter activity"/>
    <property type="evidence" value="ECO:0007669"/>
    <property type="project" value="TreeGrafter"/>
</dbReference>
<dbReference type="EMBL" id="CP014145">
    <property type="protein sequence ID" value="AMB59659.1"/>
    <property type="molecule type" value="Genomic_DNA"/>
</dbReference>
<keyword evidence="8 9" id="KW-0472">Membrane</keyword>
<protein>
    <recommendedName>
        <fullName evidence="10">Maltose/maltodextrin transport system permease protein</fullName>
    </recommendedName>
</protein>
<evidence type="ECO:0000256" key="6">
    <source>
        <dbReference type="ARBA" id="ARBA00022692"/>
    </source>
</evidence>
<feature type="transmembrane region" description="Helical" evidence="9">
    <location>
        <begin position="508"/>
        <end position="530"/>
    </location>
</feature>
<dbReference type="SUPFAM" id="SSF161098">
    <property type="entry name" value="MetI-like"/>
    <property type="match status" value="1"/>
</dbReference>
<evidence type="ECO:0000256" key="4">
    <source>
        <dbReference type="ARBA" id="ARBA00022475"/>
    </source>
</evidence>
<evidence type="ECO:0000313" key="13">
    <source>
        <dbReference type="EMBL" id="AMB59659.1"/>
    </source>
</evidence>
<evidence type="ECO:0000256" key="2">
    <source>
        <dbReference type="ARBA" id="ARBA00009047"/>
    </source>
</evidence>
<dbReference type="CDD" id="cd06261">
    <property type="entry name" value="TM_PBP2"/>
    <property type="match status" value="1"/>
</dbReference>
<dbReference type="InterPro" id="IPR000515">
    <property type="entry name" value="MetI-like"/>
</dbReference>
<feature type="domain" description="ABC transmembrane type-1" evidence="12">
    <location>
        <begin position="308"/>
        <end position="529"/>
    </location>
</feature>
<evidence type="ECO:0000256" key="9">
    <source>
        <dbReference type="RuleBase" id="RU363032"/>
    </source>
</evidence>
<feature type="transmembrane region" description="Helical" evidence="9">
    <location>
        <begin position="96"/>
        <end position="116"/>
    </location>
</feature>
<dbReference type="Gene3D" id="3.10.650.10">
    <property type="entry name" value="MalF N-terminal region-like"/>
    <property type="match status" value="1"/>
</dbReference>
<dbReference type="Gene3D" id="1.20.58.370">
    <property type="entry name" value="MalF N-terminal region-like"/>
    <property type="match status" value="1"/>
</dbReference>
<evidence type="ECO:0000259" key="12">
    <source>
        <dbReference type="PROSITE" id="PS50928"/>
    </source>
</evidence>
<evidence type="ECO:0000256" key="10">
    <source>
        <dbReference type="RuleBase" id="RU367050"/>
    </source>
</evidence>
<feature type="transmembrane region" description="Helical" evidence="9">
    <location>
        <begin position="343"/>
        <end position="364"/>
    </location>
</feature>
<dbReference type="PANTHER" id="PTHR47314">
    <property type="entry name" value="MALTOSE/MALTODEXTRIN TRANSPORT SYSTEM PERMEASE PROTEIN MALF"/>
    <property type="match status" value="1"/>
</dbReference>
<gene>
    <name evidence="13" type="ORF">AWU67_13180</name>
</gene>
<dbReference type="PROSITE" id="PS50928">
    <property type="entry name" value="ABC_TM1"/>
    <property type="match status" value="1"/>
</dbReference>